<organism evidence="13 14">
    <name type="scientific">Robertmurraya kyonggiensis</name>
    <dbReference type="NCBI Taxonomy" id="1037680"/>
    <lineage>
        <taxon>Bacteria</taxon>
        <taxon>Bacillati</taxon>
        <taxon>Bacillota</taxon>
        <taxon>Bacilli</taxon>
        <taxon>Bacillales</taxon>
        <taxon>Bacillaceae</taxon>
        <taxon>Robertmurraya</taxon>
    </lineage>
</organism>
<dbReference type="InterPro" id="IPR005493">
    <property type="entry name" value="RraA/RraA-like"/>
</dbReference>
<dbReference type="AlphaFoldDB" id="A0A4U1DAA8"/>
<feature type="binding site" evidence="12">
    <location>
        <position position="121"/>
    </location>
    <ligand>
        <name>Mg(2+)</name>
        <dbReference type="ChEBI" id="CHEBI:18420"/>
    </ligand>
</feature>
<comment type="catalytic activity">
    <reaction evidence="11">
        <text>oxaloacetate + H(+) = pyruvate + CO2</text>
        <dbReference type="Rhea" id="RHEA:15641"/>
        <dbReference type="ChEBI" id="CHEBI:15361"/>
        <dbReference type="ChEBI" id="CHEBI:15378"/>
        <dbReference type="ChEBI" id="CHEBI:16452"/>
        <dbReference type="ChEBI" id="CHEBI:16526"/>
        <dbReference type="EC" id="4.1.1.112"/>
    </reaction>
</comment>
<evidence type="ECO:0000256" key="8">
    <source>
        <dbReference type="ARBA" id="ARBA00025046"/>
    </source>
</evidence>
<dbReference type="RefSeq" id="WP_136830370.1">
    <property type="nucleotide sequence ID" value="NZ_SWBM01000001.1"/>
</dbReference>
<evidence type="ECO:0000256" key="9">
    <source>
        <dbReference type="ARBA" id="ARBA00030169"/>
    </source>
</evidence>
<dbReference type="CDD" id="cd16841">
    <property type="entry name" value="RraA_family"/>
    <property type="match status" value="1"/>
</dbReference>
<evidence type="ECO:0000256" key="10">
    <source>
        <dbReference type="ARBA" id="ARBA00032305"/>
    </source>
</evidence>
<dbReference type="OrthoDB" id="9784786at2"/>
<dbReference type="GO" id="GO:0047443">
    <property type="term" value="F:4-hydroxy-4-methyl-2-oxoglutarate aldolase activity"/>
    <property type="evidence" value="ECO:0007669"/>
    <property type="project" value="UniProtKB-EC"/>
</dbReference>
<dbReference type="GO" id="GO:0046872">
    <property type="term" value="F:metal ion binding"/>
    <property type="evidence" value="ECO:0007669"/>
    <property type="project" value="UniProtKB-KW"/>
</dbReference>
<dbReference type="PANTHER" id="PTHR33254">
    <property type="entry name" value="4-HYDROXY-4-METHYL-2-OXOGLUTARATE ALDOLASE 3-RELATED"/>
    <property type="match status" value="1"/>
</dbReference>
<dbReference type="Gene3D" id="3.50.30.40">
    <property type="entry name" value="Ribonuclease E inhibitor RraA/RraA-like"/>
    <property type="match status" value="1"/>
</dbReference>
<evidence type="ECO:0000256" key="12">
    <source>
        <dbReference type="PIRSR" id="PIRSR605493-1"/>
    </source>
</evidence>
<sequence>MQCMREVYIDINRPAPSLLEQLKGLGVSTIYEVLGKEMLLDRSIRPVCNGHSIAGPAVIAVNTPGDYLTMHYGLSLTQPGDVFVITFTESPTLNAVWGGLATLSGVGRGIVGVITDGGVRDVKEIKEYNFPVWSKAISAERSRKERIGGINIPATCGGVLIYPGDIIVADEDGVVVVPIDDAEAVLKRGLERERIEAKMKELLLEGKTPFELFNMKNAFEENSPLIIEGKYLGKRGDNNANR</sequence>
<gene>
    <name evidence="13" type="ORF">FA727_07950</name>
</gene>
<evidence type="ECO:0000313" key="14">
    <source>
        <dbReference type="Proteomes" id="UP000307756"/>
    </source>
</evidence>
<comment type="cofactor">
    <cofactor evidence="12">
        <name>Mg(2+)</name>
        <dbReference type="ChEBI" id="CHEBI:18420"/>
    </cofactor>
</comment>
<dbReference type="Proteomes" id="UP000307756">
    <property type="component" value="Unassembled WGS sequence"/>
</dbReference>
<reference evidence="13 14" key="1">
    <citation type="journal article" date="2011" name="J. Microbiol.">
        <title>Bacillus kyonggiensis sp. nov., isolated from soil of a lettuce field.</title>
        <authorList>
            <person name="Dong K."/>
            <person name="Lee S."/>
        </authorList>
    </citation>
    <scope>NUCLEOTIDE SEQUENCE [LARGE SCALE GENOMIC DNA]</scope>
    <source>
        <strain evidence="13 14">NB22</strain>
    </source>
</reference>
<keyword evidence="14" id="KW-1185">Reference proteome</keyword>
<dbReference type="PANTHER" id="PTHR33254:SF16">
    <property type="entry name" value="BLR3842 PROTEIN"/>
    <property type="match status" value="1"/>
</dbReference>
<comment type="function">
    <text evidence="8">Catalyzes the aldol cleavage of 4-hydroxy-4-methyl-2-oxoglutarate (HMG) into 2 molecules of pyruvate. Also contains a secondary oxaloacetate (OAA) decarboxylase activity due to the common pyruvate enolate transition state formed following C-C bond cleavage in the retro-aldol and decarboxylation reactions.</text>
</comment>
<proteinExistence type="inferred from homology"/>
<evidence type="ECO:0000256" key="6">
    <source>
        <dbReference type="ARBA" id="ARBA00012947"/>
    </source>
</evidence>
<evidence type="ECO:0000256" key="1">
    <source>
        <dbReference type="ARBA" id="ARBA00001342"/>
    </source>
</evidence>
<evidence type="ECO:0000256" key="2">
    <source>
        <dbReference type="ARBA" id="ARBA00001968"/>
    </source>
</evidence>
<evidence type="ECO:0000256" key="7">
    <source>
        <dbReference type="ARBA" id="ARBA00016549"/>
    </source>
</evidence>
<accession>A0A4U1DAA8</accession>
<dbReference type="InterPro" id="IPR036704">
    <property type="entry name" value="RraA/RraA-like_sf"/>
</dbReference>
<keyword evidence="12" id="KW-0479">Metal-binding</keyword>
<dbReference type="Pfam" id="PF03737">
    <property type="entry name" value="RraA-like"/>
    <property type="match status" value="1"/>
</dbReference>
<evidence type="ECO:0000256" key="4">
    <source>
        <dbReference type="ARBA" id="ARBA00011233"/>
    </source>
</evidence>
<feature type="binding site" evidence="12">
    <location>
        <position position="120"/>
    </location>
    <ligand>
        <name>substrate</name>
    </ligand>
</feature>
<dbReference type="SUPFAM" id="SSF89562">
    <property type="entry name" value="RraA-like"/>
    <property type="match status" value="1"/>
</dbReference>
<comment type="cofactor">
    <cofactor evidence="2">
        <name>a divalent metal cation</name>
        <dbReference type="ChEBI" id="CHEBI:60240"/>
    </cofactor>
</comment>
<dbReference type="EC" id="4.1.3.17" evidence="5"/>
<dbReference type="GO" id="GO:0008948">
    <property type="term" value="F:oxaloacetate decarboxylase activity"/>
    <property type="evidence" value="ECO:0007669"/>
    <property type="project" value="UniProtKB-EC"/>
</dbReference>
<protein>
    <recommendedName>
        <fullName evidence="7">Putative 4-hydroxy-4-methyl-2-oxoglutarate aldolase</fullName>
        <ecNumber evidence="6">4.1.1.112</ecNumber>
        <ecNumber evidence="5">4.1.3.17</ecNumber>
    </recommendedName>
    <alternativeName>
        <fullName evidence="10">Oxaloacetate decarboxylase</fullName>
    </alternativeName>
    <alternativeName>
        <fullName evidence="9">RraA-like protein</fullName>
    </alternativeName>
</protein>
<evidence type="ECO:0000256" key="11">
    <source>
        <dbReference type="ARBA" id="ARBA00047973"/>
    </source>
</evidence>
<comment type="subunit">
    <text evidence="4">Homotrimer.</text>
</comment>
<dbReference type="NCBIfam" id="NF006731">
    <property type="entry name" value="PRK09262.1"/>
    <property type="match status" value="1"/>
</dbReference>
<comment type="similarity">
    <text evidence="3">Belongs to the class II aldolase/RraA-like family.</text>
</comment>
<evidence type="ECO:0000313" key="13">
    <source>
        <dbReference type="EMBL" id="TKC19462.1"/>
    </source>
</evidence>
<keyword evidence="12" id="KW-0460">Magnesium</keyword>
<comment type="catalytic activity">
    <reaction evidence="1">
        <text>4-hydroxy-4-methyl-2-oxoglutarate = 2 pyruvate</text>
        <dbReference type="Rhea" id="RHEA:22748"/>
        <dbReference type="ChEBI" id="CHEBI:15361"/>
        <dbReference type="ChEBI" id="CHEBI:58276"/>
        <dbReference type="EC" id="4.1.3.17"/>
    </reaction>
</comment>
<evidence type="ECO:0000256" key="3">
    <source>
        <dbReference type="ARBA" id="ARBA00008621"/>
    </source>
</evidence>
<name>A0A4U1DAA8_9BACI</name>
<dbReference type="EC" id="4.1.1.112" evidence="6"/>
<comment type="caution">
    <text evidence="13">The sequence shown here is derived from an EMBL/GenBank/DDBJ whole genome shotgun (WGS) entry which is preliminary data.</text>
</comment>
<dbReference type="EMBL" id="SWBM01000001">
    <property type="protein sequence ID" value="TKC19462.1"/>
    <property type="molecule type" value="Genomic_DNA"/>
</dbReference>
<feature type="binding site" evidence="12">
    <location>
        <begin position="98"/>
        <end position="101"/>
    </location>
    <ligand>
        <name>substrate</name>
    </ligand>
</feature>
<evidence type="ECO:0000256" key="5">
    <source>
        <dbReference type="ARBA" id="ARBA00012213"/>
    </source>
</evidence>